<organism evidence="1 2">
    <name type="scientific">Nostoc minutum NIES-26</name>
    <dbReference type="NCBI Taxonomy" id="1844469"/>
    <lineage>
        <taxon>Bacteria</taxon>
        <taxon>Bacillati</taxon>
        <taxon>Cyanobacteriota</taxon>
        <taxon>Cyanophyceae</taxon>
        <taxon>Nostocales</taxon>
        <taxon>Nostocaceae</taxon>
        <taxon>Nostoc</taxon>
    </lineage>
</organism>
<proteinExistence type="predicted"/>
<dbReference type="EMBL" id="LXQD01000324">
    <property type="protein sequence ID" value="RCJ22772.1"/>
    <property type="molecule type" value="Genomic_DNA"/>
</dbReference>
<reference evidence="1" key="1">
    <citation type="submission" date="2016-04" db="EMBL/GenBank/DDBJ databases">
        <authorList>
            <person name="Tabuchi Yagui T.R."/>
        </authorList>
    </citation>
    <scope>NUCLEOTIDE SEQUENCE [LARGE SCALE GENOMIC DNA]</scope>
    <source>
        <strain evidence="1">NIES-26</strain>
    </source>
</reference>
<protein>
    <submittedName>
        <fullName evidence="1">Uncharacterized protein</fullName>
    </submittedName>
</protein>
<name>A0A367QHU5_9NOSO</name>
<comment type="caution">
    <text evidence="1">The sequence shown here is derived from an EMBL/GenBank/DDBJ whole genome shotgun (WGS) entry which is preliminary data.</text>
</comment>
<dbReference type="AlphaFoldDB" id="A0A367QHU5"/>
<evidence type="ECO:0000313" key="1">
    <source>
        <dbReference type="EMBL" id="RCJ22772.1"/>
    </source>
</evidence>
<accession>A0A367QHU5</accession>
<evidence type="ECO:0000313" key="2">
    <source>
        <dbReference type="Proteomes" id="UP000252107"/>
    </source>
</evidence>
<gene>
    <name evidence="1" type="ORF">A6770_29475</name>
</gene>
<dbReference type="Proteomes" id="UP000252107">
    <property type="component" value="Unassembled WGS sequence"/>
</dbReference>
<sequence>MRMWAATVVLTSSWLIAGVMASISKPINATLAFTDNAMASSQSISQLSNTKPIAVSKAEFGVLRVGLNGKGNFTPTTRVLLNQGGKYGWRIQLKDYKGEVTWREVLRLPKRPETWATDDGENFSVSKDGIEAVTKRTELVSNGVIENFWTITPGDPGGKHTIQVYVDDRLIAAFEFEVISLRS</sequence>
<keyword evidence="2" id="KW-1185">Reference proteome</keyword>